<evidence type="ECO:0000313" key="4">
    <source>
        <dbReference type="Proteomes" id="UP000274822"/>
    </source>
</evidence>
<dbReference type="EMBL" id="RBNJ01005256">
    <property type="protein sequence ID" value="RUS29363.1"/>
    <property type="molecule type" value="Genomic_DNA"/>
</dbReference>
<accession>A0A433QHT5</accession>
<feature type="transmembrane region" description="Helical" evidence="2">
    <location>
        <begin position="7"/>
        <end position="28"/>
    </location>
</feature>
<feature type="compositionally biased region" description="Basic and acidic residues" evidence="1">
    <location>
        <begin position="183"/>
        <end position="197"/>
    </location>
</feature>
<dbReference type="Proteomes" id="UP000274822">
    <property type="component" value="Unassembled WGS sequence"/>
</dbReference>
<feature type="region of interest" description="Disordered" evidence="1">
    <location>
        <begin position="181"/>
        <end position="246"/>
    </location>
</feature>
<dbReference type="AlphaFoldDB" id="A0A433QHT5"/>
<feature type="transmembrane region" description="Helical" evidence="2">
    <location>
        <begin position="129"/>
        <end position="150"/>
    </location>
</feature>
<name>A0A433QHT5_9FUNG</name>
<evidence type="ECO:0000256" key="1">
    <source>
        <dbReference type="SAM" id="MobiDB-lite"/>
    </source>
</evidence>
<keyword evidence="2" id="KW-0812">Transmembrane</keyword>
<gene>
    <name evidence="3" type="ORF">BC938DRAFT_480750</name>
</gene>
<feature type="compositionally biased region" description="Basic and acidic residues" evidence="1">
    <location>
        <begin position="209"/>
        <end position="219"/>
    </location>
</feature>
<sequence length="246" mass="27794">MHNNSTTTVFIFYVSVVFVLAFICFVYADVDSPVTYLHPNTDTNFTSPPNTSIPTVHINPEPPLAHLMQTLFSYIFAIPSLSLSFAIGCFRVFTFVISPFTALMRIILSTLVMPPYNLFVGITNFFYPVYMYCLAAACVGAIVGGFAGILSEVLTAAVTAPKLADLDLDLLDDEDERPRKVKPVVDRNRLENYERKERNQRRGYSNGHARMDSGEEDMYRQSMKNRWTEHPATGRRQQPKGKARAF</sequence>
<keyword evidence="2" id="KW-1133">Transmembrane helix</keyword>
<keyword evidence="2" id="KW-0472">Membrane</keyword>
<protein>
    <submittedName>
        <fullName evidence="3">Uncharacterized protein</fullName>
    </submittedName>
</protein>
<keyword evidence="4" id="KW-1185">Reference proteome</keyword>
<evidence type="ECO:0000313" key="3">
    <source>
        <dbReference type="EMBL" id="RUS29363.1"/>
    </source>
</evidence>
<feature type="compositionally biased region" description="Basic residues" evidence="1">
    <location>
        <begin position="237"/>
        <end position="246"/>
    </location>
</feature>
<proteinExistence type="predicted"/>
<feature type="transmembrane region" description="Helical" evidence="2">
    <location>
        <begin position="71"/>
        <end position="90"/>
    </location>
</feature>
<organism evidence="3 4">
    <name type="scientific">Jimgerdemannia flammicorona</name>
    <dbReference type="NCBI Taxonomy" id="994334"/>
    <lineage>
        <taxon>Eukaryota</taxon>
        <taxon>Fungi</taxon>
        <taxon>Fungi incertae sedis</taxon>
        <taxon>Mucoromycota</taxon>
        <taxon>Mucoromycotina</taxon>
        <taxon>Endogonomycetes</taxon>
        <taxon>Endogonales</taxon>
        <taxon>Endogonaceae</taxon>
        <taxon>Jimgerdemannia</taxon>
    </lineage>
</organism>
<evidence type="ECO:0000256" key="2">
    <source>
        <dbReference type="SAM" id="Phobius"/>
    </source>
</evidence>
<reference evidence="3 4" key="1">
    <citation type="journal article" date="2018" name="New Phytol.">
        <title>Phylogenomics of Endogonaceae and evolution of mycorrhizas within Mucoromycota.</title>
        <authorList>
            <person name="Chang Y."/>
            <person name="Desiro A."/>
            <person name="Na H."/>
            <person name="Sandor L."/>
            <person name="Lipzen A."/>
            <person name="Clum A."/>
            <person name="Barry K."/>
            <person name="Grigoriev I.V."/>
            <person name="Martin F.M."/>
            <person name="Stajich J.E."/>
            <person name="Smith M.E."/>
            <person name="Bonito G."/>
            <person name="Spatafora J.W."/>
        </authorList>
    </citation>
    <scope>NUCLEOTIDE SEQUENCE [LARGE SCALE GENOMIC DNA]</scope>
    <source>
        <strain evidence="3 4">AD002</strain>
    </source>
</reference>
<comment type="caution">
    <text evidence="3">The sequence shown here is derived from an EMBL/GenBank/DDBJ whole genome shotgun (WGS) entry which is preliminary data.</text>
</comment>
<feature type="transmembrane region" description="Helical" evidence="2">
    <location>
        <begin position="102"/>
        <end position="123"/>
    </location>
</feature>